<keyword evidence="1" id="KW-0560">Oxidoreductase</keyword>
<comment type="caution">
    <text evidence="3">The sequence shown here is derived from an EMBL/GenBank/DDBJ whole genome shotgun (WGS) entry which is preliminary data.</text>
</comment>
<evidence type="ECO:0000256" key="1">
    <source>
        <dbReference type="ARBA" id="ARBA00023002"/>
    </source>
</evidence>
<dbReference type="SUPFAM" id="SSF53720">
    <property type="entry name" value="ALDH-like"/>
    <property type="match status" value="1"/>
</dbReference>
<organism evidence="3 4">
    <name type="scientific">Diaminobutyricimonas aerilata</name>
    <dbReference type="NCBI Taxonomy" id="1162967"/>
    <lineage>
        <taxon>Bacteria</taxon>
        <taxon>Bacillati</taxon>
        <taxon>Actinomycetota</taxon>
        <taxon>Actinomycetes</taxon>
        <taxon>Micrococcales</taxon>
        <taxon>Microbacteriaceae</taxon>
        <taxon>Diaminobutyricimonas</taxon>
    </lineage>
</organism>
<protein>
    <submittedName>
        <fullName evidence="3">Aldehyde dehydrogenase family protein</fullName>
    </submittedName>
</protein>
<evidence type="ECO:0000313" key="3">
    <source>
        <dbReference type="EMBL" id="PJJ72657.1"/>
    </source>
</evidence>
<evidence type="ECO:0000313" key="4">
    <source>
        <dbReference type="Proteomes" id="UP000228758"/>
    </source>
</evidence>
<feature type="domain" description="Aldehyde dehydrogenase" evidence="2">
    <location>
        <begin position="22"/>
        <end position="237"/>
    </location>
</feature>
<name>A0A2M9CL91_9MICO</name>
<dbReference type="OrthoDB" id="188583at2"/>
<dbReference type="GO" id="GO:0016491">
    <property type="term" value="F:oxidoreductase activity"/>
    <property type="evidence" value="ECO:0007669"/>
    <property type="project" value="UniProtKB-KW"/>
</dbReference>
<sequence>MTRLTVPKTYKLYIGGKFPRSESGRTYEIATPKGAFLANAALASRKDARDAVVAARAAVSGWSGATAYNRGQVLYRIAELLEGRRAQFVDEIASVEGVRTSVAEAQVDEAIDTWVWYAGWTDKYQQVAGNANAVAGPYFNLSAPEPTGVVAVVAPQESSLAGLVSVVAPALVPGNTVVVVASERFPLSAISLAEVLATSDVPGGVVNVLTGSPAEIAPWLASHADVNALDLTGAGALDWVDLEIAAAETLKRVQRPEPGIPGRSLERVTRFTETKTVWHPKGML</sequence>
<reference evidence="3 4" key="1">
    <citation type="submission" date="2017-11" db="EMBL/GenBank/DDBJ databases">
        <title>Genomic Encyclopedia of Archaeal and Bacterial Type Strains, Phase II (KMG-II): From Individual Species to Whole Genera.</title>
        <authorList>
            <person name="Goeker M."/>
        </authorList>
    </citation>
    <scope>NUCLEOTIDE SEQUENCE [LARGE SCALE GENOMIC DNA]</scope>
    <source>
        <strain evidence="3 4">DSM 27393</strain>
    </source>
</reference>
<dbReference type="AlphaFoldDB" id="A0A2M9CL91"/>
<dbReference type="Pfam" id="PF00171">
    <property type="entry name" value="Aldedh"/>
    <property type="match status" value="1"/>
</dbReference>
<dbReference type="Gene3D" id="3.40.605.10">
    <property type="entry name" value="Aldehyde Dehydrogenase, Chain A, domain 1"/>
    <property type="match status" value="1"/>
</dbReference>
<proteinExistence type="predicted"/>
<gene>
    <name evidence="3" type="ORF">CLV46_2231</name>
</gene>
<evidence type="ECO:0000259" key="2">
    <source>
        <dbReference type="Pfam" id="PF00171"/>
    </source>
</evidence>
<dbReference type="InterPro" id="IPR015590">
    <property type="entry name" value="Aldehyde_DH_dom"/>
</dbReference>
<dbReference type="InterPro" id="IPR016162">
    <property type="entry name" value="Ald_DH_N"/>
</dbReference>
<accession>A0A2M9CL91</accession>
<dbReference type="InterPro" id="IPR016161">
    <property type="entry name" value="Ald_DH/histidinol_DH"/>
</dbReference>
<keyword evidence="4" id="KW-1185">Reference proteome</keyword>
<dbReference type="Proteomes" id="UP000228758">
    <property type="component" value="Unassembled WGS sequence"/>
</dbReference>
<dbReference type="PANTHER" id="PTHR11699">
    <property type="entry name" value="ALDEHYDE DEHYDROGENASE-RELATED"/>
    <property type="match status" value="1"/>
</dbReference>
<dbReference type="RefSeq" id="WP_100364821.1">
    <property type="nucleotide sequence ID" value="NZ_PGFF01000001.1"/>
</dbReference>
<dbReference type="EMBL" id="PGFF01000001">
    <property type="protein sequence ID" value="PJJ72657.1"/>
    <property type="molecule type" value="Genomic_DNA"/>
</dbReference>